<feature type="domain" description="Phage-Barnase-EndoU-ColicinE5/D-RelE like nuclease 4" evidence="1">
    <location>
        <begin position="2"/>
        <end position="152"/>
    </location>
</feature>
<reference evidence="2 4" key="1">
    <citation type="submission" date="2019-04" db="EMBL/GenBank/DDBJ databases">
        <authorList>
            <consortium name="Pathogen Informatics"/>
        </authorList>
    </citation>
    <scope>NUCLEOTIDE SEQUENCE [LARGE SCALE GENOMIC DNA]</scope>
    <source>
        <strain evidence="2 4">GPSC21</strain>
    </source>
</reference>
<dbReference type="AlphaFoldDB" id="A0A4G1WHL2"/>
<gene>
    <name evidence="3" type="ORF">SAMEA3208858_01774</name>
    <name evidence="2" type="ORF">SAMEA3353631_01996</name>
</gene>
<dbReference type="Pfam" id="PF18813">
    <property type="entry name" value="PBECR4"/>
    <property type="match status" value="1"/>
</dbReference>
<evidence type="ECO:0000313" key="4">
    <source>
        <dbReference type="Proteomes" id="UP000358702"/>
    </source>
</evidence>
<organism evidence="2 4">
    <name type="scientific">Streptococcus pneumoniae</name>
    <dbReference type="NCBI Taxonomy" id="1313"/>
    <lineage>
        <taxon>Bacteria</taxon>
        <taxon>Bacillati</taxon>
        <taxon>Bacillota</taxon>
        <taxon>Bacilli</taxon>
        <taxon>Lactobacillales</taxon>
        <taxon>Streptococcaceae</taxon>
        <taxon>Streptococcus</taxon>
    </lineage>
</organism>
<evidence type="ECO:0000313" key="2">
    <source>
        <dbReference type="EMBL" id="VKB77779.1"/>
    </source>
</evidence>
<dbReference type="Proteomes" id="UP000358702">
    <property type="component" value="Unassembled WGS sequence"/>
</dbReference>
<evidence type="ECO:0000259" key="1">
    <source>
        <dbReference type="Pfam" id="PF18813"/>
    </source>
</evidence>
<accession>A0A4G1WHL2</accession>
<sequence>MKLLDCILDYQERFNGKTCQVSTNYKYLETFKVNFCLTDLHHLFGLHKITRDYASQTKPAIQDGVFILEDFRNILLYNDVIERISLYEFIGDIFYSKITSCCIVAKDLSKNTMKLDVIFFEDKNKRSAVLGLRRDKSGVFKPVTLHFTSAKKYAKVRKTDVKEMKWL</sequence>
<proteinExistence type="predicted"/>
<dbReference type="EMBL" id="CAATHI010000019">
    <property type="protein sequence ID" value="VNQ05060.1"/>
    <property type="molecule type" value="Genomic_DNA"/>
</dbReference>
<name>A0A4G1WHL2_STREE</name>
<dbReference type="InterPro" id="IPR041420">
    <property type="entry name" value="PBECR4"/>
</dbReference>
<dbReference type="EMBL" id="CAANCB010000014">
    <property type="protein sequence ID" value="VKB77779.1"/>
    <property type="molecule type" value="Genomic_DNA"/>
</dbReference>
<protein>
    <submittedName>
        <fullName evidence="2">Lmo2277 protein</fullName>
    </submittedName>
</protein>
<evidence type="ECO:0000313" key="3">
    <source>
        <dbReference type="EMBL" id="VNQ05060.1"/>
    </source>
</evidence>